<sequence length="95" mass="10967">MTINNRCLVASAAVGELLSVVTKTERSLSRYFNDVGYLGMHCVFDDIAHQMITTLEENLTEVKRLIAETQERLKFQSERRTLSPRNRREENATSY</sequence>
<dbReference type="RefSeq" id="WP_100848128.1">
    <property type="nucleotide sequence ID" value="NZ_PHHE01000001.1"/>
</dbReference>
<dbReference type="Proteomes" id="UP000232455">
    <property type="component" value="Unassembled WGS sequence"/>
</dbReference>
<keyword evidence="3" id="KW-1185">Reference proteome</keyword>
<evidence type="ECO:0000256" key="1">
    <source>
        <dbReference type="SAM" id="MobiDB-lite"/>
    </source>
</evidence>
<comment type="caution">
    <text evidence="2">The sequence shown here is derived from an EMBL/GenBank/DDBJ whole genome shotgun (WGS) entry which is preliminary data.</text>
</comment>
<evidence type="ECO:0000313" key="3">
    <source>
        <dbReference type="Proteomes" id="UP000232455"/>
    </source>
</evidence>
<protein>
    <submittedName>
        <fullName evidence="2">Uncharacterized protein</fullName>
    </submittedName>
</protein>
<dbReference type="EMBL" id="PHHE01000001">
    <property type="protein sequence ID" value="PKA72864.1"/>
    <property type="molecule type" value="Genomic_DNA"/>
</dbReference>
<gene>
    <name evidence="2" type="ORF">ATI02_5965</name>
</gene>
<accession>A0ABX4Q7T5</accession>
<feature type="region of interest" description="Disordered" evidence="1">
    <location>
        <begin position="76"/>
        <end position="95"/>
    </location>
</feature>
<reference evidence="2 3" key="1">
    <citation type="submission" date="2017-11" db="EMBL/GenBank/DDBJ databases">
        <title>Genome sequencing of a diverse group of Pseudomonas species.</title>
        <authorList>
            <person name="Loper J."/>
        </authorList>
    </citation>
    <scope>NUCLEOTIDE SEQUENCE [LARGE SCALE GENOMIC DNA]</scope>
    <source>
        <strain evidence="2 3">LMG 25716</strain>
    </source>
</reference>
<name>A0ABX4Q7T5_9PSED</name>
<evidence type="ECO:0000313" key="2">
    <source>
        <dbReference type="EMBL" id="PKA72864.1"/>
    </source>
</evidence>
<proteinExistence type="predicted"/>
<organism evidence="2 3">
    <name type="scientific">Pseudomonas baetica</name>
    <dbReference type="NCBI Taxonomy" id="674054"/>
    <lineage>
        <taxon>Bacteria</taxon>
        <taxon>Pseudomonadati</taxon>
        <taxon>Pseudomonadota</taxon>
        <taxon>Gammaproteobacteria</taxon>
        <taxon>Pseudomonadales</taxon>
        <taxon>Pseudomonadaceae</taxon>
        <taxon>Pseudomonas</taxon>
    </lineage>
</organism>